<dbReference type="PANTHER" id="PTHR43802:SF1">
    <property type="entry name" value="IP11341P-RELATED"/>
    <property type="match status" value="1"/>
</dbReference>
<evidence type="ECO:0000313" key="3">
    <source>
        <dbReference type="Proteomes" id="UP000321548"/>
    </source>
</evidence>
<dbReference type="InterPro" id="IPR014748">
    <property type="entry name" value="Enoyl-CoA_hydra_C"/>
</dbReference>
<dbReference type="SUPFAM" id="SSF52096">
    <property type="entry name" value="ClpP/crotonase"/>
    <property type="match status" value="1"/>
</dbReference>
<dbReference type="GO" id="GO:0003824">
    <property type="term" value="F:catalytic activity"/>
    <property type="evidence" value="ECO:0007669"/>
    <property type="project" value="UniProtKB-ARBA"/>
</dbReference>
<organism evidence="2 3">
    <name type="scientific">Zeimonas arvi</name>
    <dbReference type="NCBI Taxonomy" id="2498847"/>
    <lineage>
        <taxon>Bacteria</taxon>
        <taxon>Pseudomonadati</taxon>
        <taxon>Pseudomonadota</taxon>
        <taxon>Betaproteobacteria</taxon>
        <taxon>Burkholderiales</taxon>
        <taxon>Burkholderiaceae</taxon>
        <taxon>Zeimonas</taxon>
    </lineage>
</organism>
<name>A0A5C8NUP4_9BURK</name>
<comment type="similarity">
    <text evidence="1">Belongs to the enoyl-CoA hydratase/isomerase family.</text>
</comment>
<dbReference type="Gene3D" id="1.10.12.10">
    <property type="entry name" value="Lyase 2-enoyl-coa Hydratase, Chain A, domain 2"/>
    <property type="match status" value="1"/>
</dbReference>
<accession>A0A5C8NUP4</accession>
<dbReference type="Pfam" id="PF00378">
    <property type="entry name" value="ECH_1"/>
    <property type="match status" value="1"/>
</dbReference>
<dbReference type="Proteomes" id="UP000321548">
    <property type="component" value="Unassembled WGS sequence"/>
</dbReference>
<dbReference type="PANTHER" id="PTHR43802">
    <property type="entry name" value="ENOYL-COA HYDRATASE"/>
    <property type="match status" value="1"/>
</dbReference>
<comment type="caution">
    <text evidence="2">The sequence shown here is derived from an EMBL/GenBank/DDBJ whole genome shotgun (WGS) entry which is preliminary data.</text>
</comment>
<reference evidence="2 3" key="1">
    <citation type="submission" date="2019-06" db="EMBL/GenBank/DDBJ databases">
        <title>Quisquiliibacterium sp. nov., isolated from a maize field.</title>
        <authorList>
            <person name="Lin S.-Y."/>
            <person name="Tsai C.-F."/>
            <person name="Young C.-C."/>
        </authorList>
    </citation>
    <scope>NUCLEOTIDE SEQUENCE [LARGE SCALE GENOMIC DNA]</scope>
    <source>
        <strain evidence="2 3">CC-CFT501</strain>
    </source>
</reference>
<evidence type="ECO:0000256" key="1">
    <source>
        <dbReference type="ARBA" id="ARBA00005254"/>
    </source>
</evidence>
<dbReference type="CDD" id="cd06558">
    <property type="entry name" value="crotonase-like"/>
    <property type="match status" value="1"/>
</dbReference>
<protein>
    <submittedName>
        <fullName evidence="2">Enoyl-CoA hydratase</fullName>
    </submittedName>
</protein>
<gene>
    <name evidence="2" type="ORF">FHP08_13340</name>
</gene>
<dbReference type="OrthoDB" id="9807606at2"/>
<dbReference type="EMBL" id="VDUY01000005">
    <property type="protein sequence ID" value="TXL64899.1"/>
    <property type="molecule type" value="Genomic_DNA"/>
</dbReference>
<dbReference type="InterPro" id="IPR001753">
    <property type="entry name" value="Enoyl-CoA_hydra/iso"/>
</dbReference>
<evidence type="ECO:0000313" key="2">
    <source>
        <dbReference type="EMBL" id="TXL64899.1"/>
    </source>
</evidence>
<sequence>MHACASAPEPPSLFKNAEKGKAEMEKIIVTNHDDGVTLIAINRPERRNAICAQTALELQAAFAEFDRSGTQRIAVLTGTGDEAFSGGADVTNLPELWRCVPTVGISTDKPIIGAVGGWCVGGAMVIAMMCDLMVAADNARFSYPEAKLGFTGGMIAGLAGRIPHKIAMEIMMLGRTVDAARAHEIGLVNQVVPKGQQVEAALAMARELAGMAPLVLQTIKRFVTESVLAQGPSEKMGRAQRELGIVRDSADIEEGMLAFREKRAPRFTGR</sequence>
<dbReference type="InterPro" id="IPR029045">
    <property type="entry name" value="ClpP/crotonase-like_dom_sf"/>
</dbReference>
<dbReference type="Gene3D" id="3.90.226.10">
    <property type="entry name" value="2-enoyl-CoA Hydratase, Chain A, domain 1"/>
    <property type="match status" value="1"/>
</dbReference>
<dbReference type="AlphaFoldDB" id="A0A5C8NUP4"/>
<proteinExistence type="inferred from homology"/>
<keyword evidence="3" id="KW-1185">Reference proteome</keyword>